<gene>
    <name evidence="6" type="ORF">SAMN04489716_2027</name>
</gene>
<accession>A0A1H1W9E4</accession>
<feature type="domain" description="Erythromycin biosynthesis protein CIII-like C-terminal" evidence="4">
    <location>
        <begin position="239"/>
        <end position="379"/>
    </location>
</feature>
<keyword evidence="7" id="KW-1185">Reference proteome</keyword>
<dbReference type="AlphaFoldDB" id="A0A1H1W9E4"/>
<evidence type="ECO:0000256" key="2">
    <source>
        <dbReference type="ARBA" id="ARBA00022676"/>
    </source>
</evidence>
<dbReference type="GO" id="GO:0016758">
    <property type="term" value="F:hexosyltransferase activity"/>
    <property type="evidence" value="ECO:0007669"/>
    <property type="project" value="UniProtKB-ARBA"/>
</dbReference>
<sequence length="393" mass="41214">MVTWGWRTHFLPLAPLGWALRAAGHDVRVACQPGQVAAVTEAGLPAVPVGPPLGFADVFRGQVGKVASREAFDTGTDLDGLAPQVTEDGGTLRFADVMVDDLITYGRHYRPDLVLYEPFNIAGAIAAAALGVPDVRLLWGPDSTTELHLDEDKLIGPRARRAGASGVRITGTLTLDPCPAALQVPVTGPTHPIRFVPYNGAAILPDWLRHPPDRPRICLTWGTMMAELGLTDRISVTTIADALSELDAEIVLALAPRHRDTLGPLPANVRVPTEHLALHLLLPGCAAVVHQGGAGTLMTAMACGVPQMVVPAVTDQHFNGERLTRAGAGTVLADGDEHPAAIRAALQRLLTDPGPAAALAVENAARPTPAAVVPVLEDLAATGRRDFIPGGTP</sequence>
<dbReference type="GO" id="GO:0017000">
    <property type="term" value="P:antibiotic biosynthetic process"/>
    <property type="evidence" value="ECO:0007669"/>
    <property type="project" value="UniProtKB-ARBA"/>
</dbReference>
<feature type="domain" description="Erythromycin biosynthesis protein CIII-like N-terminal" evidence="5">
    <location>
        <begin position="18"/>
        <end position="222"/>
    </location>
</feature>
<dbReference type="PANTHER" id="PTHR48050:SF13">
    <property type="entry name" value="STEROL 3-BETA-GLUCOSYLTRANSFERASE UGT80A2"/>
    <property type="match status" value="1"/>
</dbReference>
<evidence type="ECO:0000256" key="1">
    <source>
        <dbReference type="ARBA" id="ARBA00006962"/>
    </source>
</evidence>
<dbReference type="PANTHER" id="PTHR48050">
    <property type="entry name" value="STEROL 3-BETA-GLUCOSYLTRANSFERASE"/>
    <property type="match status" value="1"/>
</dbReference>
<keyword evidence="3 6" id="KW-0808">Transferase</keyword>
<dbReference type="GO" id="GO:0008194">
    <property type="term" value="F:UDP-glycosyltransferase activity"/>
    <property type="evidence" value="ECO:0007669"/>
    <property type="project" value="InterPro"/>
</dbReference>
<evidence type="ECO:0000313" key="6">
    <source>
        <dbReference type="EMBL" id="SDS93675.1"/>
    </source>
</evidence>
<comment type="similarity">
    <text evidence="1">Belongs to the glycosyltransferase 28 family.</text>
</comment>
<evidence type="ECO:0000259" key="5">
    <source>
        <dbReference type="Pfam" id="PF21036"/>
    </source>
</evidence>
<organism evidence="6 7">
    <name type="scientific">Actinoplanes derwentensis</name>
    <dbReference type="NCBI Taxonomy" id="113562"/>
    <lineage>
        <taxon>Bacteria</taxon>
        <taxon>Bacillati</taxon>
        <taxon>Actinomycetota</taxon>
        <taxon>Actinomycetes</taxon>
        <taxon>Micromonosporales</taxon>
        <taxon>Micromonosporaceae</taxon>
        <taxon>Actinoplanes</taxon>
    </lineage>
</organism>
<reference evidence="6 7" key="1">
    <citation type="submission" date="2016-10" db="EMBL/GenBank/DDBJ databases">
        <authorList>
            <person name="de Groot N.N."/>
        </authorList>
    </citation>
    <scope>NUCLEOTIDE SEQUENCE [LARGE SCALE GENOMIC DNA]</scope>
    <source>
        <strain evidence="6 7">DSM 43941</strain>
    </source>
</reference>
<dbReference type="Pfam" id="PF06722">
    <property type="entry name" value="EryCIII-like_C"/>
    <property type="match status" value="1"/>
</dbReference>
<dbReference type="Pfam" id="PF21036">
    <property type="entry name" value="EryCIII-like_N"/>
    <property type="match status" value="1"/>
</dbReference>
<evidence type="ECO:0000313" key="7">
    <source>
        <dbReference type="Proteomes" id="UP000198688"/>
    </source>
</evidence>
<proteinExistence type="inferred from homology"/>
<dbReference type="Proteomes" id="UP000198688">
    <property type="component" value="Chromosome I"/>
</dbReference>
<evidence type="ECO:0000256" key="3">
    <source>
        <dbReference type="ARBA" id="ARBA00022679"/>
    </source>
</evidence>
<name>A0A1H1W9E4_9ACTN</name>
<dbReference type="OrthoDB" id="3863369at2"/>
<dbReference type="STRING" id="113562.SAMN04489716_2027"/>
<dbReference type="InterPro" id="IPR002213">
    <property type="entry name" value="UDP_glucos_trans"/>
</dbReference>
<dbReference type="EMBL" id="LT629758">
    <property type="protein sequence ID" value="SDS93675.1"/>
    <property type="molecule type" value="Genomic_DNA"/>
</dbReference>
<dbReference type="CDD" id="cd03784">
    <property type="entry name" value="GT1_Gtf-like"/>
    <property type="match status" value="1"/>
</dbReference>
<dbReference type="InterPro" id="IPR010610">
    <property type="entry name" value="EryCIII-like_C"/>
</dbReference>
<evidence type="ECO:0000259" key="4">
    <source>
        <dbReference type="Pfam" id="PF06722"/>
    </source>
</evidence>
<dbReference type="InterPro" id="IPR050426">
    <property type="entry name" value="Glycosyltransferase_28"/>
</dbReference>
<protein>
    <submittedName>
        <fullName evidence="6">UDP:flavonoid glycosyltransferase YjiC, YdhE family</fullName>
    </submittedName>
</protein>
<dbReference type="InterPro" id="IPR048284">
    <property type="entry name" value="EryCIII-like_N"/>
</dbReference>
<dbReference type="Gene3D" id="3.40.50.2000">
    <property type="entry name" value="Glycogen Phosphorylase B"/>
    <property type="match status" value="2"/>
</dbReference>
<keyword evidence="2" id="KW-0328">Glycosyltransferase</keyword>
<dbReference type="SUPFAM" id="SSF53756">
    <property type="entry name" value="UDP-Glycosyltransferase/glycogen phosphorylase"/>
    <property type="match status" value="1"/>
</dbReference>